<dbReference type="EMBL" id="CP082237">
    <property type="protein sequence ID" value="QZT32915.1"/>
    <property type="molecule type" value="Genomic_DNA"/>
</dbReference>
<feature type="transmembrane region" description="Helical" evidence="5">
    <location>
        <begin position="325"/>
        <end position="347"/>
    </location>
</feature>
<feature type="transmembrane region" description="Helical" evidence="5">
    <location>
        <begin position="353"/>
        <end position="372"/>
    </location>
</feature>
<comment type="subcellular location">
    <subcellularLocation>
        <location evidence="1">Membrane</location>
        <topology evidence="1">Multi-pass membrane protein</topology>
    </subcellularLocation>
</comment>
<dbReference type="Pfam" id="PF01740">
    <property type="entry name" value="STAS"/>
    <property type="match status" value="1"/>
</dbReference>
<feature type="transmembrane region" description="Helical" evidence="5">
    <location>
        <begin position="98"/>
        <end position="117"/>
    </location>
</feature>
<feature type="transmembrane region" description="Helical" evidence="5">
    <location>
        <begin position="178"/>
        <end position="196"/>
    </location>
</feature>
<dbReference type="NCBIfam" id="TIGR00815">
    <property type="entry name" value="sulP"/>
    <property type="match status" value="1"/>
</dbReference>
<dbReference type="CDD" id="cd07042">
    <property type="entry name" value="STAS_SulP_like_sulfate_transporter"/>
    <property type="match status" value="1"/>
</dbReference>
<dbReference type="InterPro" id="IPR001902">
    <property type="entry name" value="SLC26A/SulP_fam"/>
</dbReference>
<dbReference type="Proteomes" id="UP000010716">
    <property type="component" value="Unassembled WGS sequence"/>
</dbReference>
<feature type="transmembrane region" description="Helical" evidence="5">
    <location>
        <begin position="20"/>
        <end position="44"/>
    </location>
</feature>
<sequence>MSKQWMPGLSQLIPYQREHLSGDLTSGLIVAVMLIPQGLAYAMLAGVDPVIGLYSVTIPLLVYALFASSRHLAVGPVAMVSLLVFSGVSALAEPGSPQFVAYVLLLSLLVGLIQLVMGVMRLGFLVNFLSHAVISGFTSAAAIVIGLSQLKHLLGVPLATHEYTHQLILEAIGRWREIDPITLALGLGSIALLVVLKRVTPRLPAPIVVVLLAVVLIRFFNLDQYGVSIVGDVPRGIPGFSVPDLSMEAVQLLLPTAFTIALVGFMESIAVAKTIAAKEKYKVDPDQELRGLGLANIAGSFFSSMPVTGGFSRTAVNYQSGAKTVLASIVTAVLVIMTLLFLTPLFYYLPHAVLAAIIMVAVYGLIDVREALHLFKVKQSDGWILLITFFSTLLIGIEPGIMIGVAVSLLLFIWRSAYPHVAELGYLEQDRVFRNIRRYPQAKTFKNALLLRVDASLYFANMAFLENKLEHYSQERPELQWIVMDMSGVNDMDAVAVDALEAVMDNLKQRGIRFAFANMKGPVLDVVHRANWNNKVGKHLYYMSVAEAVEDLGLQYAP</sequence>
<reference evidence="8" key="3">
    <citation type="submission" date="2021-08" db="EMBL/GenBank/DDBJ databases">
        <authorList>
            <person name="de Jong S."/>
            <person name="van den Broek M."/>
            <person name="Merkel A."/>
            <person name="de la Torre Cortes P."/>
            <person name="Kalamorz F."/>
            <person name="Cook G."/>
            <person name="van Loosdrecht M."/>
            <person name="McMillan D."/>
        </authorList>
    </citation>
    <scope>NUCLEOTIDE SEQUENCE</scope>
    <source>
        <strain evidence="8">TA2.A1</strain>
    </source>
</reference>
<dbReference type="Proteomes" id="UP000825179">
    <property type="component" value="Chromosome"/>
</dbReference>
<name>F5L8L3_CALTT</name>
<feature type="transmembrane region" description="Helical" evidence="5">
    <location>
        <begin position="50"/>
        <end position="66"/>
    </location>
</feature>
<evidence type="ECO:0000256" key="5">
    <source>
        <dbReference type="SAM" id="Phobius"/>
    </source>
</evidence>
<evidence type="ECO:0000259" key="6">
    <source>
        <dbReference type="PROSITE" id="PS50801"/>
    </source>
</evidence>
<evidence type="ECO:0000256" key="3">
    <source>
        <dbReference type="ARBA" id="ARBA00022989"/>
    </source>
</evidence>
<dbReference type="OrthoDB" id="9771198at2"/>
<dbReference type="KEGG" id="cthu:HUR95_11245"/>
<evidence type="ECO:0000256" key="1">
    <source>
        <dbReference type="ARBA" id="ARBA00004141"/>
    </source>
</evidence>
<evidence type="ECO:0000313" key="7">
    <source>
        <dbReference type="EMBL" id="EGL82352.1"/>
    </source>
</evidence>
<gene>
    <name evidence="7" type="ORF">CathTA2_2168</name>
    <name evidence="8" type="ORF">HUR95_11245</name>
</gene>
<dbReference type="Gene3D" id="3.30.750.24">
    <property type="entry name" value="STAS domain"/>
    <property type="match status" value="1"/>
</dbReference>
<reference evidence="8 10" key="2">
    <citation type="journal article" date="2020" name="Extremophiles">
        <title>Genomic analysis of Caldalkalibacillus thermarum TA2.A1 reveals aerobic alkaliphilic metabolism and evolutionary hallmarks linking alkaliphilic bacteria and plant life.</title>
        <authorList>
            <person name="de Jong S.I."/>
            <person name="van den Broek M.A."/>
            <person name="Merkel A.Y."/>
            <person name="de la Torre Cortes P."/>
            <person name="Kalamorz F."/>
            <person name="Cook G.M."/>
            <person name="van Loosdrecht M.C.M."/>
            <person name="McMillan D.G.G."/>
        </authorList>
    </citation>
    <scope>NUCLEOTIDE SEQUENCE [LARGE SCALE GENOMIC DNA]</scope>
    <source>
        <strain evidence="8 10">TA2.A1</strain>
    </source>
</reference>
<reference evidence="7 9" key="1">
    <citation type="journal article" date="2011" name="J. Bacteriol.">
        <title>Draft genome sequence of the thermoalkaliphilic Caldalkalibacillus thermarum strain TA2.A1.</title>
        <authorList>
            <person name="Kalamorz F."/>
            <person name="Keis S."/>
            <person name="McMillan D.G."/>
            <person name="Olsson K."/>
            <person name="Stanton J.A."/>
            <person name="Stockwell P."/>
            <person name="Black M.A."/>
            <person name="Klingeman D.M."/>
            <person name="Land M.L."/>
            <person name="Han C.S."/>
            <person name="Martin S.L."/>
            <person name="Becher S.A."/>
            <person name="Peddie C.J."/>
            <person name="Morgan H.W."/>
            <person name="Matthies D."/>
            <person name="Preiss L."/>
            <person name="Meier T."/>
            <person name="Brown S.D."/>
            <person name="Cook G.M."/>
        </authorList>
    </citation>
    <scope>NUCLEOTIDE SEQUENCE [LARGE SCALE GENOMIC DNA]</scope>
    <source>
        <strain evidence="7 9">TA2.A1</strain>
    </source>
</reference>
<evidence type="ECO:0000256" key="4">
    <source>
        <dbReference type="ARBA" id="ARBA00023136"/>
    </source>
</evidence>
<dbReference type="RefSeq" id="WP_007505460.1">
    <property type="nucleotide sequence ID" value="NZ_AFCE01000151.1"/>
</dbReference>
<feature type="transmembrane region" description="Helical" evidence="5">
    <location>
        <begin position="252"/>
        <end position="272"/>
    </location>
</feature>
<feature type="transmembrane region" description="Helical" evidence="5">
    <location>
        <begin position="73"/>
        <end position="92"/>
    </location>
</feature>
<keyword evidence="3 5" id="KW-1133">Transmembrane helix</keyword>
<dbReference type="SUPFAM" id="SSF52091">
    <property type="entry name" value="SpoIIaa-like"/>
    <property type="match status" value="1"/>
</dbReference>
<dbReference type="EMBL" id="AFCE01000151">
    <property type="protein sequence ID" value="EGL82352.1"/>
    <property type="molecule type" value="Genomic_DNA"/>
</dbReference>
<accession>F5L8L3</accession>
<feature type="transmembrane region" description="Helical" evidence="5">
    <location>
        <begin position="124"/>
        <end position="147"/>
    </location>
</feature>
<dbReference type="GO" id="GO:0016020">
    <property type="term" value="C:membrane"/>
    <property type="evidence" value="ECO:0007669"/>
    <property type="project" value="UniProtKB-SubCell"/>
</dbReference>
<dbReference type="InterPro" id="IPR002645">
    <property type="entry name" value="STAS_dom"/>
</dbReference>
<proteinExistence type="predicted"/>
<dbReference type="InterPro" id="IPR011547">
    <property type="entry name" value="SLC26A/SulP_dom"/>
</dbReference>
<feature type="transmembrane region" description="Helical" evidence="5">
    <location>
        <begin position="203"/>
        <end position="220"/>
    </location>
</feature>
<dbReference type="GO" id="GO:0055085">
    <property type="term" value="P:transmembrane transport"/>
    <property type="evidence" value="ECO:0007669"/>
    <property type="project" value="InterPro"/>
</dbReference>
<evidence type="ECO:0000256" key="2">
    <source>
        <dbReference type="ARBA" id="ARBA00022692"/>
    </source>
</evidence>
<keyword evidence="4 5" id="KW-0472">Membrane</keyword>
<dbReference type="PANTHER" id="PTHR11814">
    <property type="entry name" value="SULFATE TRANSPORTER"/>
    <property type="match status" value="1"/>
</dbReference>
<evidence type="ECO:0000313" key="9">
    <source>
        <dbReference type="Proteomes" id="UP000010716"/>
    </source>
</evidence>
<dbReference type="AlphaFoldDB" id="F5L8L3"/>
<keyword evidence="2 5" id="KW-0812">Transmembrane</keyword>
<evidence type="ECO:0000313" key="10">
    <source>
        <dbReference type="Proteomes" id="UP000825179"/>
    </source>
</evidence>
<dbReference type="Pfam" id="PF00916">
    <property type="entry name" value="Sulfate_transp"/>
    <property type="match status" value="1"/>
</dbReference>
<feature type="domain" description="STAS" evidence="6">
    <location>
        <begin position="438"/>
        <end position="552"/>
    </location>
</feature>
<keyword evidence="10" id="KW-1185">Reference proteome</keyword>
<dbReference type="PROSITE" id="PS50801">
    <property type="entry name" value="STAS"/>
    <property type="match status" value="1"/>
</dbReference>
<organism evidence="7 9">
    <name type="scientific">Caldalkalibacillus thermarum (strain TA2.A1)</name>
    <dbReference type="NCBI Taxonomy" id="986075"/>
    <lineage>
        <taxon>Bacteria</taxon>
        <taxon>Bacillati</taxon>
        <taxon>Bacillota</taxon>
        <taxon>Bacilli</taxon>
        <taxon>Bacillales</taxon>
        <taxon>Bacillaceae</taxon>
        <taxon>Caldalkalibacillus</taxon>
    </lineage>
</organism>
<evidence type="ECO:0000313" key="8">
    <source>
        <dbReference type="EMBL" id="QZT32915.1"/>
    </source>
</evidence>
<feature type="transmembrane region" description="Helical" evidence="5">
    <location>
        <begin position="384"/>
        <end position="414"/>
    </location>
</feature>
<protein>
    <submittedName>
        <fullName evidence="8">Solute carrier family 26 protein</fullName>
    </submittedName>
    <submittedName>
        <fullName evidence="7">Sulfate transporter</fullName>
    </submittedName>
</protein>
<dbReference type="InterPro" id="IPR036513">
    <property type="entry name" value="STAS_dom_sf"/>
</dbReference>
<dbReference type="eggNOG" id="COG0659">
    <property type="taxonomic scope" value="Bacteria"/>
</dbReference>